<geneLocation type="mitochondrion" evidence="2"/>
<dbReference type="AlphaFoldDB" id="A0A6H1PG06"/>
<protein>
    <submittedName>
        <fullName evidence="2">NADH dehydrogenase subunit 6</fullName>
    </submittedName>
</protein>
<evidence type="ECO:0000256" key="1">
    <source>
        <dbReference type="SAM" id="Phobius"/>
    </source>
</evidence>
<gene>
    <name evidence="2" type="primary">ND6</name>
</gene>
<evidence type="ECO:0000313" key="2">
    <source>
        <dbReference type="EMBL" id="QIZ12570.1"/>
    </source>
</evidence>
<dbReference type="EMBL" id="MN864054">
    <property type="protein sequence ID" value="QIZ12570.1"/>
    <property type="molecule type" value="Genomic_DNA"/>
</dbReference>
<name>A0A6H1PG06_9MOLL</name>
<sequence>MVLSYLFSLILTIMFTLFGVKQPLSMGSLILLNSLVMSISIFFEGGSWFSFILFLIYIGGLLVMFAYVTALTPNLIFKKSNLGSIFFMMWGGWLVALMYSELVGVKYEVSSLNFLSMLSYHKLGASLFSFFSLDTIIGLVLILLFVLLCVVKICYTGQGPLRPFK</sequence>
<keyword evidence="1" id="KW-0812">Transmembrane</keyword>
<keyword evidence="1" id="KW-1133">Transmembrane helix</keyword>
<feature type="transmembrane region" description="Helical" evidence="1">
    <location>
        <begin position="48"/>
        <end position="70"/>
    </location>
</feature>
<feature type="transmembrane region" description="Helical" evidence="1">
    <location>
        <begin position="82"/>
        <end position="105"/>
    </location>
</feature>
<organism evidence="2">
    <name type="scientific">Tonicia forbesii</name>
    <dbReference type="NCBI Taxonomy" id="1503220"/>
    <lineage>
        <taxon>Eukaryota</taxon>
        <taxon>Metazoa</taxon>
        <taxon>Spiralia</taxon>
        <taxon>Lophotrochozoa</taxon>
        <taxon>Mollusca</taxon>
        <taxon>Polyplacophora</taxon>
        <taxon>Neoloricata</taxon>
        <taxon>Chitonida</taxon>
        <taxon>Chitonina</taxon>
        <taxon>Chitonidae</taxon>
        <taxon>Toniciinae</taxon>
        <taxon>Tonicia</taxon>
    </lineage>
</organism>
<accession>A0A6H1PG06</accession>
<reference evidence="2" key="1">
    <citation type="journal article" date="2020" name="BMC Evol. Biol.">
        <title>A mitogenomic phylogeny of chitons (Mollusca: Polyplacophora).</title>
        <authorList>
            <person name="Irisarri I."/>
            <person name="Uribe J.E."/>
            <person name="Eernisse D.J."/>
            <person name="Zardoya R."/>
        </authorList>
    </citation>
    <scope>NUCLEOTIDE SEQUENCE</scope>
</reference>
<feature type="transmembrane region" description="Helical" evidence="1">
    <location>
        <begin position="125"/>
        <end position="155"/>
    </location>
</feature>
<keyword evidence="2" id="KW-0496">Mitochondrion</keyword>
<keyword evidence="1" id="KW-0472">Membrane</keyword>
<proteinExistence type="predicted"/>